<protein>
    <submittedName>
        <fullName evidence="5">FOLR1 protein</fullName>
    </submittedName>
</protein>
<keyword evidence="2" id="KW-0732">Signal</keyword>
<evidence type="ECO:0000259" key="4">
    <source>
        <dbReference type="Pfam" id="PF03024"/>
    </source>
</evidence>
<sequence length="113" mass="13490">QCALWRDNACCTANTSAAAHEDRSHLYNFNWNHCGALPPKCRRHFVQDTCLYECDPNLGPWIDQSDTSWRKERILHVPLCREDCEQWWEDCRDALTCKDNWHRGWNWSTGEHR</sequence>
<dbReference type="Proteomes" id="UP000545332">
    <property type="component" value="Unassembled WGS sequence"/>
</dbReference>
<comment type="caution">
    <text evidence="5">The sequence shown here is derived from an EMBL/GenBank/DDBJ whole genome shotgun (WGS) entry which is preliminary data.</text>
</comment>
<evidence type="ECO:0000313" key="5">
    <source>
        <dbReference type="EMBL" id="NWI10186.1"/>
    </source>
</evidence>
<dbReference type="Pfam" id="PF03024">
    <property type="entry name" value="Folate_rec"/>
    <property type="match status" value="1"/>
</dbReference>
<comment type="similarity">
    <text evidence="1">Belongs to the folate receptor family.</text>
</comment>
<feature type="non-terminal residue" evidence="5">
    <location>
        <position position="113"/>
    </location>
</feature>
<dbReference type="GO" id="GO:0009897">
    <property type="term" value="C:external side of plasma membrane"/>
    <property type="evidence" value="ECO:0007669"/>
    <property type="project" value="TreeGrafter"/>
</dbReference>
<dbReference type="AlphaFoldDB" id="A0A7K4K2P3"/>
<evidence type="ECO:0000256" key="3">
    <source>
        <dbReference type="ARBA" id="ARBA00023157"/>
    </source>
</evidence>
<dbReference type="EMBL" id="VWPX01003695">
    <property type="protein sequence ID" value="NWI10186.1"/>
    <property type="molecule type" value="Genomic_DNA"/>
</dbReference>
<reference evidence="5 6" key="1">
    <citation type="submission" date="2019-09" db="EMBL/GenBank/DDBJ databases">
        <title>Bird 10,000 Genomes (B10K) Project - Family phase.</title>
        <authorList>
            <person name="Zhang G."/>
        </authorList>
    </citation>
    <scope>NUCLEOTIDE SEQUENCE [LARGE SCALE GENOMIC DNA]</scope>
    <source>
        <strain evidence="5">B10K-MSB-42743</strain>
        <tissue evidence="5">Heart</tissue>
    </source>
</reference>
<evidence type="ECO:0000313" key="6">
    <source>
        <dbReference type="Proteomes" id="UP000545332"/>
    </source>
</evidence>
<dbReference type="InterPro" id="IPR004269">
    <property type="entry name" value="Folate_rcpt"/>
</dbReference>
<evidence type="ECO:0000256" key="1">
    <source>
        <dbReference type="ARBA" id="ARBA00007932"/>
    </source>
</evidence>
<keyword evidence="3" id="KW-1015">Disulfide bond</keyword>
<feature type="domain" description="Folate receptor-like" evidence="4">
    <location>
        <begin position="1"/>
        <end position="111"/>
    </location>
</feature>
<accession>A0A7K4K2P3</accession>
<dbReference type="InterPro" id="IPR018143">
    <property type="entry name" value="Folate_rcpt-like"/>
</dbReference>
<proteinExistence type="inferred from homology"/>
<name>A0A7K4K2P3_9AVES</name>
<feature type="non-terminal residue" evidence="5">
    <location>
        <position position="1"/>
    </location>
</feature>
<evidence type="ECO:0000256" key="2">
    <source>
        <dbReference type="ARBA" id="ARBA00022729"/>
    </source>
</evidence>
<gene>
    <name evidence="5" type="primary">Folr1</name>
    <name evidence="5" type="ORF">CRYSOU_R14632</name>
</gene>
<dbReference type="PANTHER" id="PTHR10517">
    <property type="entry name" value="FOLATE RECEPTOR"/>
    <property type="match status" value="1"/>
</dbReference>
<dbReference type="OrthoDB" id="567542at2759"/>
<keyword evidence="6" id="KW-1185">Reference proteome</keyword>
<organism evidence="5 6">
    <name type="scientific">Crypturellus soui</name>
    <dbReference type="NCBI Taxonomy" id="458187"/>
    <lineage>
        <taxon>Eukaryota</taxon>
        <taxon>Metazoa</taxon>
        <taxon>Chordata</taxon>
        <taxon>Craniata</taxon>
        <taxon>Vertebrata</taxon>
        <taxon>Euteleostomi</taxon>
        <taxon>Archelosauria</taxon>
        <taxon>Archosauria</taxon>
        <taxon>Dinosauria</taxon>
        <taxon>Saurischia</taxon>
        <taxon>Theropoda</taxon>
        <taxon>Coelurosauria</taxon>
        <taxon>Aves</taxon>
        <taxon>Palaeognathae</taxon>
        <taxon>Tinamiformes</taxon>
        <taxon>Tinamidae</taxon>
        <taxon>Crypturellus</taxon>
    </lineage>
</organism>
<dbReference type="PANTHER" id="PTHR10517:SF14">
    <property type="entry name" value="FOLATE RECEPTOR 1-RELATED"/>
    <property type="match status" value="1"/>
</dbReference>
<dbReference type="GO" id="GO:0038023">
    <property type="term" value="F:signaling receptor activity"/>
    <property type="evidence" value="ECO:0007669"/>
    <property type="project" value="TreeGrafter"/>
</dbReference>